<feature type="domain" description="YTH" evidence="4">
    <location>
        <begin position="798"/>
        <end position="942"/>
    </location>
</feature>
<dbReference type="InterPro" id="IPR035979">
    <property type="entry name" value="RBD_domain_sf"/>
</dbReference>
<dbReference type="Pfam" id="PF25701">
    <property type="entry name" value="RRM_YTH1"/>
    <property type="match status" value="1"/>
</dbReference>
<dbReference type="Gene3D" id="3.10.590.10">
    <property type="entry name" value="ph1033 like domains"/>
    <property type="match status" value="2"/>
</dbReference>
<keyword evidence="6" id="KW-1185">Reference proteome</keyword>
<feature type="compositionally biased region" description="Polar residues" evidence="2">
    <location>
        <begin position="700"/>
        <end position="715"/>
    </location>
</feature>
<feature type="region of interest" description="Disordered" evidence="2">
    <location>
        <begin position="937"/>
        <end position="984"/>
    </location>
</feature>
<feature type="region of interest" description="Disordered" evidence="2">
    <location>
        <begin position="302"/>
        <end position="410"/>
    </location>
</feature>
<feature type="region of interest" description="Disordered" evidence="2">
    <location>
        <begin position="264"/>
        <end position="283"/>
    </location>
</feature>
<dbReference type="GO" id="GO:0000398">
    <property type="term" value="P:mRNA splicing, via spliceosome"/>
    <property type="evidence" value="ECO:0007669"/>
    <property type="project" value="TreeGrafter"/>
</dbReference>
<feature type="compositionally biased region" description="Low complexity" evidence="2">
    <location>
        <begin position="212"/>
        <end position="225"/>
    </location>
</feature>
<accession>A0A165TTT1</accession>
<dbReference type="Pfam" id="PF04146">
    <property type="entry name" value="YTH"/>
    <property type="match status" value="1"/>
</dbReference>
<feature type="region of interest" description="Disordered" evidence="2">
    <location>
        <begin position="144"/>
        <end position="225"/>
    </location>
</feature>
<dbReference type="InterPro" id="IPR007275">
    <property type="entry name" value="YTH_domain"/>
</dbReference>
<dbReference type="PROSITE" id="PS50102">
    <property type="entry name" value="RRM"/>
    <property type="match status" value="1"/>
</dbReference>
<dbReference type="OrthoDB" id="6103986at2759"/>
<dbReference type="GO" id="GO:0000381">
    <property type="term" value="P:regulation of alternative mRNA splicing, via spliceosome"/>
    <property type="evidence" value="ECO:0007669"/>
    <property type="project" value="TreeGrafter"/>
</dbReference>
<feature type="compositionally biased region" description="Basic and acidic residues" evidence="2">
    <location>
        <begin position="851"/>
        <end position="864"/>
    </location>
</feature>
<dbReference type="PANTHER" id="PTHR12357">
    <property type="entry name" value="YTH YT521-B HOMOLOGY DOMAIN-CONTAINING"/>
    <property type="match status" value="1"/>
</dbReference>
<organism evidence="5 6">
    <name type="scientific">Daedalea quercina L-15889</name>
    <dbReference type="NCBI Taxonomy" id="1314783"/>
    <lineage>
        <taxon>Eukaryota</taxon>
        <taxon>Fungi</taxon>
        <taxon>Dikarya</taxon>
        <taxon>Basidiomycota</taxon>
        <taxon>Agaricomycotina</taxon>
        <taxon>Agaricomycetes</taxon>
        <taxon>Polyporales</taxon>
        <taxon>Fomitopsis</taxon>
    </lineage>
</organism>
<feature type="compositionally biased region" description="Polar residues" evidence="2">
    <location>
        <begin position="1"/>
        <end position="23"/>
    </location>
</feature>
<feature type="compositionally biased region" description="Basic and acidic residues" evidence="2">
    <location>
        <begin position="826"/>
        <end position="841"/>
    </location>
</feature>
<keyword evidence="1" id="KW-0694">RNA-binding</keyword>
<dbReference type="GO" id="GO:0003729">
    <property type="term" value="F:mRNA binding"/>
    <property type="evidence" value="ECO:0007669"/>
    <property type="project" value="TreeGrafter"/>
</dbReference>
<feature type="region of interest" description="Disordered" evidence="2">
    <location>
        <begin position="680"/>
        <end position="892"/>
    </location>
</feature>
<name>A0A165TTT1_9APHY</name>
<sequence>MSGNANKNWPSNAMSESRPSASPSDPGRPGSRGRSHSQASNPSRRQQLRQSFQAPIYPAPHSNAPPESTPTASPSFQSIAASYPSTPLAAYGPRGPFVGQYTMSPPPPAGMPQYAYAPHHPGLHAPDTNMHTPQNPLLGYNPNTLVPMMQSPHTPVFQGYGQSPEGSSTSSHSHSFPGSPGSSALYSRSPGHASPPSPLNPQGSGPHPQTIHPPHSAPYAAQSPYAPLRYSTPPFPYPPHSYAPSSPLYAAHSYAPSHYPPHSYAHSPEAGQEGQGTWWYLPPARPGPASGQYESFQNAYSLPFGGAPQRDVDAYSQTPGLSPLPSPHYPISPGQAPASVPYSPAQALPPPMVPDVQQPARLQSDAGPSSQRPRPSDPGPSAPSSARSGTAQARRGQQRQHPPTQRSEWVMWVGNVPSDTTHDELWRFLNHTPTPPAAVASATSSASSAGASGDTWGGVISIFLISRSNCAFVNFTSEAHLLAAIRHFNGQQLRPGDPRCPRLVCRVRGRDDDLKAGVGGQRGMGLHVRWIRDQKEKAVGRASGEEVRSPTTSEPLTTPSSSPSDPAPLLAHLNLSSDEEGGRGHRYRPHPHSSSSGSYASTNSSILMQHFPKRYFILKSLTQKDLDISVTEGLWATQKHNELTLDQAFRTSKEVYLIFGVNKSGEFYGYARMVGPIQRGEHRVSWSSRADSPTHRRASRSSVQSTAGPQQSTFFSPAENRYEESPLPVSPDPPSQSQSRAPPPPSSGHRHTLQGETPGLPRHSAPPELHHAHRQLSRPTDSLQPQTADERNPPRAHARQYDRARSLEMQAQVNETIARASDSLPEEFHLDPQEPLRHIREQSAPPQSAPEEARRWESAPEHTLDVVSEEESKSAQGDAAQADRDGPSWGEPFKIQWIRTDRLPFYRTRHLRNPWNHDREVKVSRDGTELEPTVGQALLDEWERPAPPPPVGTPAGDRRQRALATEEAPPASPSMHAPSAGEGG</sequence>
<feature type="compositionally biased region" description="Low complexity" evidence="2">
    <location>
        <begin position="163"/>
        <end position="183"/>
    </location>
</feature>
<evidence type="ECO:0008006" key="7">
    <source>
        <dbReference type="Google" id="ProtNLM"/>
    </source>
</evidence>
<feature type="compositionally biased region" description="Basic and acidic residues" evidence="2">
    <location>
        <begin position="537"/>
        <end position="548"/>
    </location>
</feature>
<dbReference type="CDD" id="cd21134">
    <property type="entry name" value="YTH"/>
    <property type="match status" value="1"/>
</dbReference>
<feature type="domain" description="YTH" evidence="4">
    <location>
        <begin position="613"/>
        <end position="748"/>
    </location>
</feature>
<feature type="region of interest" description="Disordered" evidence="2">
    <location>
        <begin position="1"/>
        <end position="79"/>
    </location>
</feature>
<proteinExistence type="predicted"/>
<reference evidence="5 6" key="1">
    <citation type="journal article" date="2016" name="Mol. Biol. Evol.">
        <title>Comparative Genomics of Early-Diverging Mushroom-Forming Fungi Provides Insights into the Origins of Lignocellulose Decay Capabilities.</title>
        <authorList>
            <person name="Nagy L.G."/>
            <person name="Riley R."/>
            <person name="Tritt A."/>
            <person name="Adam C."/>
            <person name="Daum C."/>
            <person name="Floudas D."/>
            <person name="Sun H."/>
            <person name="Yadav J.S."/>
            <person name="Pangilinan J."/>
            <person name="Larsson K.H."/>
            <person name="Matsuura K."/>
            <person name="Barry K."/>
            <person name="Labutti K."/>
            <person name="Kuo R."/>
            <person name="Ohm R.A."/>
            <person name="Bhattacharya S.S."/>
            <person name="Shirouzu T."/>
            <person name="Yoshinaga Y."/>
            <person name="Martin F.M."/>
            <person name="Grigoriev I.V."/>
            <person name="Hibbett D.S."/>
        </authorList>
    </citation>
    <scope>NUCLEOTIDE SEQUENCE [LARGE SCALE GENOMIC DNA]</scope>
    <source>
        <strain evidence="5 6">L-15889</strain>
    </source>
</reference>
<dbReference type="InterPro" id="IPR045168">
    <property type="entry name" value="YTH_prot"/>
</dbReference>
<dbReference type="PANTHER" id="PTHR12357:SF3">
    <property type="entry name" value="YTH DOMAIN-CONTAINING PROTEIN 1"/>
    <property type="match status" value="1"/>
</dbReference>
<dbReference type="GO" id="GO:1990247">
    <property type="term" value="F:N6-methyladenosine-containing RNA reader activity"/>
    <property type="evidence" value="ECO:0007669"/>
    <property type="project" value="TreeGrafter"/>
</dbReference>
<dbReference type="InterPro" id="IPR000504">
    <property type="entry name" value="RRM_dom"/>
</dbReference>
<feature type="compositionally biased region" description="Basic and acidic residues" evidence="2">
    <location>
        <begin position="788"/>
        <end position="806"/>
    </location>
</feature>
<dbReference type="Proteomes" id="UP000076727">
    <property type="component" value="Unassembled WGS sequence"/>
</dbReference>
<feature type="compositionally biased region" description="Low complexity" evidence="2">
    <location>
        <begin position="973"/>
        <end position="984"/>
    </location>
</feature>
<feature type="compositionally biased region" description="Low complexity" evidence="2">
    <location>
        <begin position="62"/>
        <end position="75"/>
    </location>
</feature>
<evidence type="ECO:0000259" key="4">
    <source>
        <dbReference type="PROSITE" id="PS50882"/>
    </source>
</evidence>
<feature type="compositionally biased region" description="Polar residues" evidence="2">
    <location>
        <begin position="36"/>
        <end position="53"/>
    </location>
</feature>
<dbReference type="CDD" id="cd00590">
    <property type="entry name" value="RRM_SF"/>
    <property type="match status" value="1"/>
</dbReference>
<dbReference type="Gene3D" id="3.30.70.330">
    <property type="match status" value="1"/>
</dbReference>
<protein>
    <recommendedName>
        <fullName evidence="7">YTH domain-containing protein</fullName>
    </recommendedName>
</protein>
<dbReference type="EMBL" id="KV429035">
    <property type="protein sequence ID" value="KZT73940.1"/>
    <property type="molecule type" value="Genomic_DNA"/>
</dbReference>
<dbReference type="GO" id="GO:0005654">
    <property type="term" value="C:nucleoplasm"/>
    <property type="evidence" value="ECO:0007669"/>
    <property type="project" value="TreeGrafter"/>
</dbReference>
<dbReference type="AlphaFoldDB" id="A0A165TTT1"/>
<feature type="compositionally biased region" description="Polar residues" evidence="2">
    <location>
        <begin position="777"/>
        <end position="787"/>
    </location>
</feature>
<feature type="compositionally biased region" description="Low complexity" evidence="2">
    <location>
        <begin position="382"/>
        <end position="395"/>
    </location>
</feature>
<feature type="compositionally biased region" description="Low complexity" evidence="2">
    <location>
        <begin position="549"/>
        <end position="570"/>
    </location>
</feature>
<gene>
    <name evidence="5" type="ORF">DAEQUDRAFT_362059</name>
</gene>
<evidence type="ECO:0000259" key="3">
    <source>
        <dbReference type="PROSITE" id="PS50102"/>
    </source>
</evidence>
<evidence type="ECO:0000313" key="6">
    <source>
        <dbReference type="Proteomes" id="UP000076727"/>
    </source>
</evidence>
<dbReference type="PROSITE" id="PS50882">
    <property type="entry name" value="YTH"/>
    <property type="match status" value="2"/>
</dbReference>
<evidence type="ECO:0000313" key="5">
    <source>
        <dbReference type="EMBL" id="KZT73940.1"/>
    </source>
</evidence>
<dbReference type="SUPFAM" id="SSF54928">
    <property type="entry name" value="RNA-binding domain, RBD"/>
    <property type="match status" value="1"/>
</dbReference>
<dbReference type="InterPro" id="IPR057720">
    <property type="entry name" value="RRM_YTH1"/>
</dbReference>
<evidence type="ECO:0000256" key="2">
    <source>
        <dbReference type="SAM" id="MobiDB-lite"/>
    </source>
</evidence>
<dbReference type="InterPro" id="IPR012677">
    <property type="entry name" value="Nucleotide-bd_a/b_plait_sf"/>
</dbReference>
<feature type="region of interest" description="Disordered" evidence="2">
    <location>
        <begin position="537"/>
        <end position="601"/>
    </location>
</feature>
<evidence type="ECO:0000256" key="1">
    <source>
        <dbReference type="PROSITE-ProRule" id="PRU00176"/>
    </source>
</evidence>
<dbReference type="STRING" id="1314783.A0A165TTT1"/>
<feature type="domain" description="RRM" evidence="3">
    <location>
        <begin position="409"/>
        <end position="496"/>
    </location>
</feature>